<dbReference type="RefSeq" id="WP_012091611.1">
    <property type="nucleotide sequence ID" value="NC_009667.1"/>
</dbReference>
<dbReference type="KEGG" id="oan:Oant_1557"/>
<gene>
    <name evidence="2" type="ordered locus">Oant_1557</name>
</gene>
<dbReference type="Proteomes" id="UP000002301">
    <property type="component" value="Chromosome 1"/>
</dbReference>
<evidence type="ECO:0000313" key="2">
    <source>
        <dbReference type="EMBL" id="ABS14273.1"/>
    </source>
</evidence>
<keyword evidence="1" id="KW-0732">Signal</keyword>
<accession>A6WZ69</accession>
<dbReference type="STRING" id="439375.Oant_1557"/>
<name>A6WZ69_BRUA4</name>
<dbReference type="HOGENOM" id="CLU_2539239_0_0_5"/>
<evidence type="ECO:0000313" key="3">
    <source>
        <dbReference type="Proteomes" id="UP000002301"/>
    </source>
</evidence>
<dbReference type="PROSITE" id="PS51257">
    <property type="entry name" value="PROKAR_LIPOPROTEIN"/>
    <property type="match status" value="1"/>
</dbReference>
<keyword evidence="3" id="KW-1185">Reference proteome</keyword>
<dbReference type="EMBL" id="CP000758">
    <property type="protein sequence ID" value="ABS14273.1"/>
    <property type="molecule type" value="Genomic_DNA"/>
</dbReference>
<evidence type="ECO:0008006" key="4">
    <source>
        <dbReference type="Google" id="ProtNLM"/>
    </source>
</evidence>
<feature type="signal peptide" evidence="1">
    <location>
        <begin position="1"/>
        <end position="20"/>
    </location>
</feature>
<protein>
    <recommendedName>
        <fullName evidence="4">Lipoprotein</fullName>
    </recommendedName>
</protein>
<organism evidence="2 3">
    <name type="scientific">Brucella anthropi (strain ATCC 49188 / DSM 6882 / CCUG 24695 / JCM 21032 / LMG 3331 / NBRC 15819 / NCTC 12168 / Alc 37)</name>
    <name type="common">Ochrobactrum anthropi</name>
    <dbReference type="NCBI Taxonomy" id="439375"/>
    <lineage>
        <taxon>Bacteria</taxon>
        <taxon>Pseudomonadati</taxon>
        <taxon>Pseudomonadota</taxon>
        <taxon>Alphaproteobacteria</taxon>
        <taxon>Hyphomicrobiales</taxon>
        <taxon>Brucellaceae</taxon>
        <taxon>Brucella/Ochrobactrum group</taxon>
        <taxon>Brucella</taxon>
    </lineage>
</organism>
<reference evidence="2 3" key="1">
    <citation type="journal article" date="2011" name="J. Bacteriol.">
        <title>Genome of Ochrobactrum anthropi ATCC 49188 T, a versatile opportunistic pathogen and symbiont of several eukaryotic hosts.</title>
        <authorList>
            <person name="Chain P.S."/>
            <person name="Lang D.M."/>
            <person name="Comerci D.J."/>
            <person name="Malfatti S.A."/>
            <person name="Vergez L.M."/>
            <person name="Shin M."/>
            <person name="Ugalde R.A."/>
            <person name="Garcia E."/>
            <person name="Tolmasky M.E."/>
        </authorList>
    </citation>
    <scope>NUCLEOTIDE SEQUENCE [LARGE SCALE GENOMIC DNA]</scope>
    <source>
        <strain evidence="3">ATCC 49188 / DSM 6882 / CCUG 24695 / JCM 21032 / LMG 3331 / NBRC 15819 / NCTC 12168 / Alc 37</strain>
    </source>
</reference>
<proteinExistence type="predicted"/>
<sequence length="83" mass="9272">MPRVSLLTLPFLAVSLSACGDGDIQSPRQVCSERGPEKYVYSRGGGYRYSDCVRYEIRCLAPLKLFERQDGKLVCRLDPGVSQ</sequence>
<evidence type="ECO:0000256" key="1">
    <source>
        <dbReference type="SAM" id="SignalP"/>
    </source>
</evidence>
<dbReference type="AlphaFoldDB" id="A6WZ69"/>
<feature type="chain" id="PRO_5002704406" description="Lipoprotein" evidence="1">
    <location>
        <begin position="21"/>
        <end position="83"/>
    </location>
</feature>